<dbReference type="InterPro" id="IPR026791">
    <property type="entry name" value="DOCK"/>
</dbReference>
<dbReference type="Gene3D" id="1.25.40.410">
    <property type="match status" value="1"/>
</dbReference>
<feature type="region of interest" description="Disordered" evidence="4">
    <location>
        <begin position="1282"/>
        <end position="1314"/>
    </location>
</feature>
<dbReference type="InterPro" id="IPR046769">
    <property type="entry name" value="DOCKER_Lobe_A"/>
</dbReference>
<dbReference type="GO" id="GO:0005886">
    <property type="term" value="C:plasma membrane"/>
    <property type="evidence" value="ECO:0007669"/>
    <property type="project" value="TreeGrafter"/>
</dbReference>
<evidence type="ECO:0000256" key="3">
    <source>
        <dbReference type="PROSITE-ProRule" id="PRU00983"/>
    </source>
</evidence>
<feature type="compositionally biased region" description="Polar residues" evidence="4">
    <location>
        <begin position="1631"/>
        <end position="1642"/>
    </location>
</feature>
<feature type="compositionally biased region" description="Polar residues" evidence="4">
    <location>
        <begin position="1397"/>
        <end position="1413"/>
    </location>
</feature>
<evidence type="ECO:0000259" key="5">
    <source>
        <dbReference type="PROSITE" id="PS51650"/>
    </source>
</evidence>
<dbReference type="SUPFAM" id="SSF48371">
    <property type="entry name" value="ARM repeat"/>
    <property type="match status" value="1"/>
</dbReference>
<evidence type="ECO:0000256" key="2">
    <source>
        <dbReference type="ARBA" id="ARBA00022658"/>
    </source>
</evidence>
<feature type="domain" description="C2 DOCK-type" evidence="5">
    <location>
        <begin position="68"/>
        <end position="246"/>
    </location>
</feature>
<dbReference type="InterPro" id="IPR056372">
    <property type="entry name" value="TPR_DOCK"/>
</dbReference>
<dbReference type="SUPFAM" id="SSF49562">
    <property type="entry name" value="C2 domain (Calcium/lipid-binding domain, CaLB)"/>
    <property type="match status" value="1"/>
</dbReference>
<feature type="compositionally biased region" description="Low complexity" evidence="4">
    <location>
        <begin position="1437"/>
        <end position="1454"/>
    </location>
</feature>
<dbReference type="InterPro" id="IPR043161">
    <property type="entry name" value="DOCK_C_lobe_A"/>
</dbReference>
<feature type="region of interest" description="Disordered" evidence="4">
    <location>
        <begin position="1347"/>
        <end position="1697"/>
    </location>
</feature>
<feature type="domain" description="DOCKER" evidence="6">
    <location>
        <begin position="872"/>
        <end position="1280"/>
    </location>
</feature>
<feature type="non-terminal residue" evidence="7">
    <location>
        <position position="1"/>
    </location>
</feature>
<dbReference type="Pfam" id="PF20421">
    <property type="entry name" value="DHR-2_Lobe_C"/>
    <property type="match status" value="1"/>
</dbReference>
<dbReference type="InterPro" id="IPR016024">
    <property type="entry name" value="ARM-type_fold"/>
</dbReference>
<gene>
    <name evidence="7" type="primary">ORF132740</name>
</gene>
<feature type="compositionally biased region" description="Low complexity" evidence="4">
    <location>
        <begin position="1297"/>
        <end position="1314"/>
    </location>
</feature>
<dbReference type="PANTHER" id="PTHR45653">
    <property type="entry name" value="DEDICATOR OF CYTOKINESIS"/>
    <property type="match status" value="1"/>
</dbReference>
<reference evidence="7" key="1">
    <citation type="submission" date="2014-12" db="EMBL/GenBank/DDBJ databases">
        <title>Insight into the proteome of Arion vulgaris.</title>
        <authorList>
            <person name="Aradska J."/>
            <person name="Bulat T."/>
            <person name="Smidak R."/>
            <person name="Sarate P."/>
            <person name="Gangsoo J."/>
            <person name="Sialana F."/>
            <person name="Bilban M."/>
            <person name="Lubec G."/>
        </authorList>
    </citation>
    <scope>NUCLEOTIDE SEQUENCE</scope>
    <source>
        <tissue evidence="7">Skin</tissue>
    </source>
</reference>
<feature type="compositionally biased region" description="Polar residues" evidence="4">
    <location>
        <begin position="1666"/>
        <end position="1679"/>
    </location>
</feature>
<dbReference type="Pfam" id="PF14429">
    <property type="entry name" value="DOCK-C2"/>
    <property type="match status" value="1"/>
</dbReference>
<dbReference type="GO" id="GO:0005737">
    <property type="term" value="C:cytoplasm"/>
    <property type="evidence" value="ECO:0007669"/>
    <property type="project" value="TreeGrafter"/>
</dbReference>
<keyword evidence="2" id="KW-0344">Guanine-nucleotide releasing factor</keyword>
<evidence type="ECO:0000313" key="7">
    <source>
        <dbReference type="EMBL" id="CEK82650.1"/>
    </source>
</evidence>
<dbReference type="GO" id="GO:0007264">
    <property type="term" value="P:small GTPase-mediated signal transduction"/>
    <property type="evidence" value="ECO:0007669"/>
    <property type="project" value="InterPro"/>
</dbReference>
<dbReference type="InterPro" id="IPR035892">
    <property type="entry name" value="C2_domain_sf"/>
</dbReference>
<dbReference type="PANTHER" id="PTHR45653:SF12">
    <property type="entry name" value="SPONGE, ISOFORM E"/>
    <property type="match status" value="1"/>
</dbReference>
<dbReference type="GO" id="GO:0031267">
    <property type="term" value="F:small GTPase binding"/>
    <property type="evidence" value="ECO:0007669"/>
    <property type="project" value="TreeGrafter"/>
</dbReference>
<name>A0A0B7ARV8_9EUPU</name>
<dbReference type="Gene3D" id="1.20.58.740">
    <property type="match status" value="1"/>
</dbReference>
<evidence type="ECO:0000256" key="4">
    <source>
        <dbReference type="SAM" id="MobiDB-lite"/>
    </source>
</evidence>
<protein>
    <submittedName>
        <fullName evidence="7">Uncharacterized protein</fullName>
    </submittedName>
</protein>
<dbReference type="InterPro" id="IPR043162">
    <property type="entry name" value="DOCK_C_lobe_C"/>
</dbReference>
<keyword evidence="1" id="KW-0597">Phosphoprotein</keyword>
<feature type="compositionally biased region" description="Polar residues" evidence="4">
    <location>
        <begin position="1496"/>
        <end position="1519"/>
    </location>
</feature>
<dbReference type="Gene3D" id="2.60.40.150">
    <property type="entry name" value="C2 domain"/>
    <property type="match status" value="1"/>
</dbReference>
<sequence>ESLIKKQIQMVGRVTSTDKQNQGVTLSLNLLHGDMKTIKVENPILFSKGVILTQRMGFSDFINPGEIRNDLYLTLHGAEFDRGSKTASKNVEVRVTVYNDQYELIQDCIFSASGDVMKPNFLSSVLYHNNSPKWNETIRLSIPIEKFSTSHIRLELCHCSNRDKAEKRMFGFAYLSVTTQENTTRLDGKYDLCIYKCEDFAKVKNYLKLPSLRDYFNDTKVNGNNSSNIPYHHSNKEYITVETLLCSSKFAQKAELLSVLQWASNPNLARTIPTSLENLVKLKGQELVRYLQDILDALFNMFTAEEGRTVPFASNIFDTLVFIFNLLHEGMFEKFSIVVEDYLEKSFSSPLAHKEIMHCLKVQAERVYTCTDFDAKSSKRVFKVLEDIFKFSVKSCMLSQRMYGGQSVKEFRDNLNQIFEAFGKVVSSQEKELQKVQVHLLNNLHKMYIPLLFIISNVDLAQLVVFILNKINPEQSGPVTKAKANLIKNTINSQLVWNPMSRSMLLPLILGHLKKCLVMQHHLELTANTLGDLLTIVYKLREISDIKDEVSKIIQGVFDVTVRTLGTLPESGKKNATSLLVACLTEMLRLMDVSHYQKLMNDHPKPHHLRVRLSTVVMPQKPASASKEFLNRVLMVFRNLVRADDLPADWTTMRMVTGSVMLTSIQYISDDLTANFLEGMEFDRELWQNFFLLAVDFITQPALQLERYSEAKSNQIKSKYNDMRVPVGLHICSLWNQLGQNKQNLMLELIGPFLKCTMVPQVELRKVTIPIFFDIMQCEHNFKGHLRRVEGLMIQELDSLVLEHHGDLAYKELFQSILLEKIQSDPEIQDDGKRFVTSVTDLLERLLDYREIMDREEQRDTKMHCTFNILNFYKDNRRDMYIRYISRLYELHYSASNFVEAGLTLRLYAQLLSWSQMVQQAEMSYPRQTEAARKEELFSRIMDCFDKGKAWEYGIPLCKELAEHYEKTFQYKNLGQILKKQAFFLSQILEGNNIRQDPTYYRVAYFGNTFPPYLKNKAFIYRGDECLKLATIMTQLMTEYPMATILTTNSPPDESCKLGDAQYIQIVSIKPVPSERPEFSGKEVPSEISGFYNMNEVDTFQFDRPYHRGRKDDNNEFKSLCLERTIMQTGYKLPGILRWYEVINTQIVQLGPVQTATTTVKMMNAELKSSSENANESPEQYLRHLEMRLQGVISGAVNGGIPKYQEAFFNKEYIASYPGEAAYIEILKSVIIEQIHLLDHGLKIHGKFASAEMLPLHRSLVDLFTKTKKSMGYKNSALKHRSSISISSENQSPGTPNSQSANSNGSNRSSIISGRDTSYLDDENIYVEPLECALPTYEHSSSVSVLSEDPGVLNSSLSSSSQPPPIPSRKISTSSGPFSDQRGVSVYRSDSGKSCRSDSQSKYFPPVITTSGGDENDSVQLEPPLLPGKKPSITSVISKGPSTSTPSSITTNSGQFNAIDPGTNSSSMSPYQLKSSEPAATSSDSPPPIVARPPSNRVTIAVPTNTAPSNIVTSPTLHSNRAVPPTPPHTLLLSNKELPDQIPNISPSNTEAPKLPSTRLPSKRVASVLSPTDSSSNRVTPPTLRNTTSPSNKETSNQLPITSPSNTEALKLPSTTSTLKRVTPPPPPPTSQSDTETQNQLASLEVSGDKPPPLVSRSTKKWPPTESETVPASTPTRPTSKGVPPPVPTRKPSITPS</sequence>
<evidence type="ECO:0000259" key="6">
    <source>
        <dbReference type="PROSITE" id="PS51651"/>
    </source>
</evidence>
<feature type="compositionally biased region" description="Polar residues" evidence="4">
    <location>
        <begin position="1462"/>
        <end position="1484"/>
    </location>
</feature>
<comment type="similarity">
    <text evidence="3">Belongs to the DOCK family.</text>
</comment>
<dbReference type="EMBL" id="HACG01035785">
    <property type="protein sequence ID" value="CEK82650.1"/>
    <property type="molecule type" value="Transcribed_RNA"/>
</dbReference>
<evidence type="ECO:0000256" key="1">
    <source>
        <dbReference type="ARBA" id="ARBA00022553"/>
    </source>
</evidence>
<dbReference type="InterPro" id="IPR046770">
    <property type="entry name" value="DOCKER_Lobe_B"/>
</dbReference>
<organism evidence="7">
    <name type="scientific">Arion vulgaris</name>
    <dbReference type="NCBI Taxonomy" id="1028688"/>
    <lineage>
        <taxon>Eukaryota</taxon>
        <taxon>Metazoa</taxon>
        <taxon>Spiralia</taxon>
        <taxon>Lophotrochozoa</taxon>
        <taxon>Mollusca</taxon>
        <taxon>Gastropoda</taxon>
        <taxon>Heterobranchia</taxon>
        <taxon>Euthyneura</taxon>
        <taxon>Panpulmonata</taxon>
        <taxon>Eupulmonata</taxon>
        <taxon>Stylommatophora</taxon>
        <taxon>Helicina</taxon>
        <taxon>Arionoidea</taxon>
        <taxon>Arionidae</taxon>
        <taxon>Arion</taxon>
    </lineage>
</organism>
<feature type="compositionally biased region" description="Polar residues" evidence="4">
    <location>
        <begin position="1569"/>
        <end position="1620"/>
    </location>
</feature>
<proteinExistence type="inferred from homology"/>
<dbReference type="GO" id="GO:0005085">
    <property type="term" value="F:guanyl-nucleotide exchange factor activity"/>
    <property type="evidence" value="ECO:0007669"/>
    <property type="project" value="UniProtKB-KW"/>
</dbReference>
<accession>A0A0B7ARV8</accession>
<dbReference type="Pfam" id="PF20422">
    <property type="entry name" value="DHR-2_Lobe_B"/>
    <property type="match status" value="1"/>
</dbReference>
<dbReference type="Pfam" id="PF06920">
    <property type="entry name" value="DHR-2_Lobe_A"/>
    <property type="match status" value="1"/>
</dbReference>
<dbReference type="InterPro" id="IPR027007">
    <property type="entry name" value="C2_DOCK-type_domain"/>
</dbReference>
<dbReference type="Pfam" id="PF23554">
    <property type="entry name" value="TPR_DOCK"/>
    <property type="match status" value="1"/>
</dbReference>
<dbReference type="PROSITE" id="PS51650">
    <property type="entry name" value="C2_DOCK"/>
    <property type="match status" value="1"/>
</dbReference>
<dbReference type="InterPro" id="IPR046773">
    <property type="entry name" value="DOCKER_Lobe_C"/>
</dbReference>
<dbReference type="PROSITE" id="PS51651">
    <property type="entry name" value="DOCKER"/>
    <property type="match status" value="1"/>
</dbReference>
<dbReference type="InterPro" id="IPR027357">
    <property type="entry name" value="DOCKER_dom"/>
</dbReference>